<dbReference type="Pfam" id="PF23305">
    <property type="entry name" value="DUF7082"/>
    <property type="match status" value="1"/>
</dbReference>
<protein>
    <recommendedName>
        <fullName evidence="2">DUF7082 domain-containing protein</fullName>
    </recommendedName>
</protein>
<sequence>MDNNSMHLEQSNGADKWQPSSHYYQPQRYLAKPGSPATTPRLLSLSPSQGPSGSMMTMVLQDLPLRPVKLAFNSLVVDTKQLPSQNGAMTTLLATIPSFDLTLSTTSSVPISVCFLGNNGIIDDTFFVTNFTYNSGPNQTEEQQQYHYERKRSYASLTEDNFCSSPHKRSTYEDMPCPPSYGSNAPFSSYDPIGLPSPYAPYIQQRGDQNSMASAAPQPQQQHHQHHPSLSMIMESPAHTQQHQQPAYSPLPSKTPLSPSLPTERRKSYQQQRPSAHSLKSTSHQPSTTVANYQPYPGLVSPNNFEIVDDLDTMMHNWSPMEQQQGRRLVRFWREDSSSTNDPTQDDLIRCGCLPVSQTDSAALDTNNTVVSCIYWPEHDDYFITSVDCIYLLESLMKTHFGVEEKNRIRRNLEGFRPLTVAKSKPISAEFFKRVMGFPHPKPRNIEKDIKAFHWKLLPFALKKIITKYSVATGSDASPTGLYSSSLATVSSQRQQHGTTTNPLRQHPSSSTSTSSSASSSSLSLSSSSSTSSLATNPPFAEEDPYLRHPQYHSLAQRPSKQQQHYYNNQVQMPYNGYSYQHQYHQEQQGPVDSTLPSSSPTPPASSSPSPSLQYHNKSTSASPVMATPSSYAPHQYQSIQPAYTSPSLAYPTQAGFATQVFAEHGYSAYHGPSA</sequence>
<dbReference type="OrthoDB" id="1751210at2759"/>
<reference evidence="3" key="1">
    <citation type="submission" date="2016-04" db="EMBL/GenBank/DDBJ databases">
        <authorList>
            <person name="Evans L.H."/>
            <person name="Alamgir A."/>
            <person name="Owens N."/>
            <person name="Weber N.D."/>
            <person name="Virtaneva K."/>
            <person name="Barbian K."/>
            <person name="Babar A."/>
            <person name="Rosenke K."/>
        </authorList>
    </citation>
    <scope>NUCLEOTIDE SEQUENCE [LARGE SCALE GENOMIC DNA]</scope>
    <source>
        <strain evidence="3">CBS 101.48</strain>
    </source>
</reference>
<accession>A0A163KPQ9</accession>
<feature type="compositionally biased region" description="Polar residues" evidence="1">
    <location>
        <begin position="269"/>
        <end position="292"/>
    </location>
</feature>
<feature type="region of interest" description="Disordered" evidence="1">
    <location>
        <begin position="487"/>
        <end position="545"/>
    </location>
</feature>
<dbReference type="Proteomes" id="UP000078561">
    <property type="component" value="Unassembled WGS sequence"/>
</dbReference>
<feature type="domain" description="DUF7082" evidence="2">
    <location>
        <begin position="303"/>
        <end position="466"/>
    </location>
</feature>
<feature type="compositionally biased region" description="Low complexity" evidence="1">
    <location>
        <begin position="250"/>
        <end position="262"/>
    </location>
</feature>
<dbReference type="GO" id="GO:0005634">
    <property type="term" value="C:nucleus"/>
    <property type="evidence" value="ECO:0007669"/>
    <property type="project" value="TreeGrafter"/>
</dbReference>
<proteinExistence type="predicted"/>
<evidence type="ECO:0000256" key="1">
    <source>
        <dbReference type="SAM" id="MobiDB-lite"/>
    </source>
</evidence>
<feature type="compositionally biased region" description="Low complexity" evidence="1">
    <location>
        <begin position="509"/>
        <end position="536"/>
    </location>
</feature>
<evidence type="ECO:0000259" key="2">
    <source>
        <dbReference type="Pfam" id="PF23305"/>
    </source>
</evidence>
<dbReference type="OMA" id="SWASEEW"/>
<dbReference type="InterPro" id="IPR055509">
    <property type="entry name" value="DUF7082"/>
</dbReference>
<dbReference type="PANTHER" id="PTHR39463:SF1">
    <property type="entry name" value="MEDUSA"/>
    <property type="match status" value="1"/>
</dbReference>
<feature type="compositionally biased region" description="Polar residues" evidence="1">
    <location>
        <begin position="614"/>
        <end position="630"/>
    </location>
</feature>
<feature type="compositionally biased region" description="Polar residues" evidence="1">
    <location>
        <begin position="487"/>
        <end position="508"/>
    </location>
</feature>
<feature type="compositionally biased region" description="Low complexity" evidence="1">
    <location>
        <begin position="584"/>
        <end position="599"/>
    </location>
</feature>
<dbReference type="STRING" id="4829.A0A163KPQ9"/>
<dbReference type="PANTHER" id="PTHR39463">
    <property type="entry name" value="MEDUSA"/>
    <property type="match status" value="1"/>
</dbReference>
<feature type="compositionally biased region" description="Polar residues" evidence="1">
    <location>
        <begin position="238"/>
        <end position="247"/>
    </location>
</feature>
<dbReference type="AlphaFoldDB" id="A0A163KPQ9"/>
<keyword evidence="4" id="KW-1185">Reference proteome</keyword>
<evidence type="ECO:0000313" key="4">
    <source>
        <dbReference type="Proteomes" id="UP000078561"/>
    </source>
</evidence>
<dbReference type="InParanoid" id="A0A163KPQ9"/>
<evidence type="ECO:0000313" key="3">
    <source>
        <dbReference type="EMBL" id="SAL95329.1"/>
    </source>
</evidence>
<feature type="region of interest" description="Disordered" evidence="1">
    <location>
        <begin position="196"/>
        <end position="296"/>
    </location>
</feature>
<feature type="region of interest" description="Disordered" evidence="1">
    <location>
        <begin position="584"/>
        <end position="630"/>
    </location>
</feature>
<organism evidence="3">
    <name type="scientific">Absidia glauca</name>
    <name type="common">Pin mould</name>
    <dbReference type="NCBI Taxonomy" id="4829"/>
    <lineage>
        <taxon>Eukaryota</taxon>
        <taxon>Fungi</taxon>
        <taxon>Fungi incertae sedis</taxon>
        <taxon>Mucoromycota</taxon>
        <taxon>Mucoromycotina</taxon>
        <taxon>Mucoromycetes</taxon>
        <taxon>Mucorales</taxon>
        <taxon>Cunninghamellaceae</taxon>
        <taxon>Absidia</taxon>
    </lineage>
</organism>
<name>A0A163KPQ9_ABSGL</name>
<feature type="region of interest" description="Disordered" evidence="1">
    <location>
        <begin position="28"/>
        <end position="50"/>
    </location>
</feature>
<gene>
    <name evidence="3" type="primary">ABSGL_00647.1 scaffold 832</name>
</gene>
<dbReference type="EMBL" id="LT550270">
    <property type="protein sequence ID" value="SAL95329.1"/>
    <property type="molecule type" value="Genomic_DNA"/>
</dbReference>